<accession>D8PLG4</accession>
<sequence length="104" mass="11699">MSSRPGALQEQYNKQIPDPADQSGYRATVETQRQDFVGADPAIERQEGTKLYPRPEDVQTWETEKQPDPAPGQGKVRVLRMFAGEVKADLCDAELRWQVARTAP</sequence>
<feature type="compositionally biased region" description="Basic and acidic residues" evidence="1">
    <location>
        <begin position="42"/>
        <end position="67"/>
    </location>
</feature>
<dbReference type="RefSeq" id="XP_003038291.1">
    <property type="nucleotide sequence ID" value="XM_003038245.1"/>
</dbReference>
<protein>
    <submittedName>
        <fullName evidence="2">Uncharacterized protein</fullName>
    </submittedName>
</protein>
<name>D8PLG4_SCHCM</name>
<proteinExistence type="predicted"/>
<keyword evidence="3" id="KW-1185">Reference proteome</keyword>
<evidence type="ECO:0000313" key="3">
    <source>
        <dbReference type="Proteomes" id="UP000007431"/>
    </source>
</evidence>
<dbReference type="KEGG" id="scm:SCHCO_02731600"/>
<reference evidence="2 3" key="1">
    <citation type="journal article" date="2010" name="Nat. Biotechnol.">
        <title>Genome sequence of the model mushroom Schizophyllum commune.</title>
        <authorList>
            <person name="Ohm R.A."/>
            <person name="de Jong J.F."/>
            <person name="Lugones L.G."/>
            <person name="Aerts A."/>
            <person name="Kothe E."/>
            <person name="Stajich J.E."/>
            <person name="de Vries R.P."/>
            <person name="Record E."/>
            <person name="Levasseur A."/>
            <person name="Baker S.E."/>
            <person name="Bartholomew K.A."/>
            <person name="Coutinho P.M."/>
            <person name="Erdmann S."/>
            <person name="Fowler T.J."/>
            <person name="Gathman A.C."/>
            <person name="Lombard V."/>
            <person name="Henrissat B."/>
            <person name="Knabe N."/>
            <person name="Kuees U."/>
            <person name="Lilly W.W."/>
            <person name="Lindquist E."/>
            <person name="Lucas S."/>
            <person name="Magnuson J.K."/>
            <person name="Piumi F."/>
            <person name="Raudaskoski M."/>
            <person name="Salamov A."/>
            <person name="Schmutz J."/>
            <person name="Schwarze F.W.M.R."/>
            <person name="vanKuyk P.A."/>
            <person name="Horton J.S."/>
            <person name="Grigoriev I.V."/>
            <person name="Woesten H.A.B."/>
        </authorList>
    </citation>
    <scope>NUCLEOTIDE SEQUENCE [LARGE SCALE GENOMIC DNA]</scope>
    <source>
        <strain evidence="3">H4-8 / FGSC 9210</strain>
    </source>
</reference>
<dbReference type="AlphaFoldDB" id="D8PLG4"/>
<dbReference type="GeneID" id="9588785"/>
<dbReference type="InParanoid" id="D8PLG4"/>
<evidence type="ECO:0000256" key="1">
    <source>
        <dbReference type="SAM" id="MobiDB-lite"/>
    </source>
</evidence>
<dbReference type="HOGENOM" id="CLU_2251612_0_0_1"/>
<gene>
    <name evidence="2" type="ORF">SCHCODRAFT_230995</name>
</gene>
<dbReference type="EMBL" id="GL377302">
    <property type="protein sequence ID" value="EFJ03389.1"/>
    <property type="molecule type" value="Genomic_DNA"/>
</dbReference>
<evidence type="ECO:0000313" key="2">
    <source>
        <dbReference type="EMBL" id="EFJ03389.1"/>
    </source>
</evidence>
<dbReference type="VEuPathDB" id="FungiDB:SCHCODRAFT_02731600"/>
<organism evidence="3">
    <name type="scientific">Schizophyllum commune (strain H4-8 / FGSC 9210)</name>
    <name type="common">Split gill fungus</name>
    <dbReference type="NCBI Taxonomy" id="578458"/>
    <lineage>
        <taxon>Eukaryota</taxon>
        <taxon>Fungi</taxon>
        <taxon>Dikarya</taxon>
        <taxon>Basidiomycota</taxon>
        <taxon>Agaricomycotina</taxon>
        <taxon>Agaricomycetes</taxon>
        <taxon>Agaricomycetidae</taxon>
        <taxon>Agaricales</taxon>
        <taxon>Schizophyllaceae</taxon>
        <taxon>Schizophyllum</taxon>
    </lineage>
</organism>
<dbReference type="OrthoDB" id="2916955at2759"/>
<dbReference type="Proteomes" id="UP000007431">
    <property type="component" value="Unassembled WGS sequence"/>
</dbReference>
<feature type="region of interest" description="Disordered" evidence="1">
    <location>
        <begin position="1"/>
        <end position="74"/>
    </location>
</feature>